<dbReference type="GO" id="GO:0098632">
    <property type="term" value="F:cell-cell adhesion mediator activity"/>
    <property type="evidence" value="ECO:0007669"/>
    <property type="project" value="InterPro"/>
</dbReference>
<evidence type="ECO:0000259" key="10">
    <source>
        <dbReference type="PROSITE" id="PS50835"/>
    </source>
</evidence>
<dbReference type="PROSITE" id="PS50835">
    <property type="entry name" value="IG_LIKE"/>
    <property type="match status" value="3"/>
</dbReference>
<proteinExistence type="predicted"/>
<dbReference type="InterPro" id="IPR036179">
    <property type="entry name" value="Ig-like_dom_sf"/>
</dbReference>
<dbReference type="PANTHER" id="PTHR46841:SF9">
    <property type="entry name" value="OX-2 MEMBRANE GLYCOPROTEIN"/>
    <property type="match status" value="1"/>
</dbReference>
<dbReference type="InterPro" id="IPR003599">
    <property type="entry name" value="Ig_sub"/>
</dbReference>
<evidence type="ECO:0000256" key="4">
    <source>
        <dbReference type="ARBA" id="ARBA00022989"/>
    </source>
</evidence>
<dbReference type="Pfam" id="PF07686">
    <property type="entry name" value="V-set"/>
    <property type="match status" value="2"/>
</dbReference>
<evidence type="ECO:0000313" key="11">
    <source>
        <dbReference type="EMBL" id="KAG9271699.1"/>
    </source>
</evidence>
<sequence length="468" mass="51059">MRERERGRERGRREWGGVEQGSVLESSKGLEEQQNLLQLCRLFKVKVKMLEATLCLQLFVALLVVSRINGRVVAPGRQEAVVERPFTLTCTLAKTKGESIKQVRWLDMHNQTLISYIPGQPATVSGQQHVELGTGSRETSNVIIKRVSHRDEGCYTCIFDVTPSGSKEGLTCLTVTASVTQDGNKTAVSGKQASLSCQYGLPEKVEQVLWKKLAGRGESQEVASYAKRSGPTVNEDYADRTSLSHSLSDSQLTLRPVRTEDEGCYSCEFHTFSEGIKSATTCLTIFVLPKPQVSYKTTSPGVIEANCTAVSRPKAEIVWNVEGDNRTMGPPVSIAIAQADGTTLVISTLTVRSGILKDVSVKCLVHHKGLESAIAVSMNTKIGTALAILISVTAVAFLLVICLCICLWKCVLRKDVEVQHEGGALPPAGNMAAVFSVKEAGRWTEACRDHLRGLKEKKTMSFSSKSER</sequence>
<dbReference type="SMART" id="SM00406">
    <property type="entry name" value="IGv"/>
    <property type="match status" value="1"/>
</dbReference>
<dbReference type="SUPFAM" id="SSF48726">
    <property type="entry name" value="Immunoglobulin"/>
    <property type="match status" value="3"/>
</dbReference>
<keyword evidence="2 9" id="KW-0812">Transmembrane</keyword>
<keyword evidence="6" id="KW-1015">Disulfide bond</keyword>
<feature type="domain" description="Ig-like" evidence="10">
    <location>
        <begin position="291"/>
        <end position="377"/>
    </location>
</feature>
<evidence type="ECO:0000256" key="6">
    <source>
        <dbReference type="ARBA" id="ARBA00023157"/>
    </source>
</evidence>
<organism evidence="11 12">
    <name type="scientific">Astyanax mexicanus</name>
    <name type="common">Blind cave fish</name>
    <name type="synonym">Astyanax fasciatus mexicanus</name>
    <dbReference type="NCBI Taxonomy" id="7994"/>
    <lineage>
        <taxon>Eukaryota</taxon>
        <taxon>Metazoa</taxon>
        <taxon>Chordata</taxon>
        <taxon>Craniata</taxon>
        <taxon>Vertebrata</taxon>
        <taxon>Euteleostomi</taxon>
        <taxon>Actinopterygii</taxon>
        <taxon>Neopterygii</taxon>
        <taxon>Teleostei</taxon>
        <taxon>Ostariophysi</taxon>
        <taxon>Characiformes</taxon>
        <taxon>Characoidei</taxon>
        <taxon>Acestrorhamphidae</taxon>
        <taxon>Acestrorhamphinae</taxon>
        <taxon>Astyanax</taxon>
    </lineage>
</organism>
<keyword evidence="5 9" id="KW-0472">Membrane</keyword>
<feature type="transmembrane region" description="Helical" evidence="9">
    <location>
        <begin position="385"/>
        <end position="408"/>
    </location>
</feature>
<evidence type="ECO:0000256" key="2">
    <source>
        <dbReference type="ARBA" id="ARBA00022692"/>
    </source>
</evidence>
<evidence type="ECO:0000256" key="9">
    <source>
        <dbReference type="SAM" id="Phobius"/>
    </source>
</evidence>
<dbReference type="SMART" id="SM00409">
    <property type="entry name" value="IG"/>
    <property type="match status" value="2"/>
</dbReference>
<name>A0A8T2LJI8_ASTMX</name>
<keyword evidence="8" id="KW-0393">Immunoglobulin domain</keyword>
<keyword evidence="7" id="KW-0325">Glycoprotein</keyword>
<dbReference type="Gene3D" id="2.60.40.10">
    <property type="entry name" value="Immunoglobulins"/>
    <property type="match status" value="3"/>
</dbReference>
<reference evidence="11 12" key="1">
    <citation type="submission" date="2021-07" db="EMBL/GenBank/DDBJ databases">
        <authorList>
            <person name="Imarazene B."/>
            <person name="Zahm M."/>
            <person name="Klopp C."/>
            <person name="Cabau C."/>
            <person name="Beille S."/>
            <person name="Jouanno E."/>
            <person name="Castinel A."/>
            <person name="Lluch J."/>
            <person name="Gil L."/>
            <person name="Kuchtly C."/>
            <person name="Lopez Roques C."/>
            <person name="Donnadieu C."/>
            <person name="Parrinello H."/>
            <person name="Journot L."/>
            <person name="Du K."/>
            <person name="Schartl M."/>
            <person name="Retaux S."/>
            <person name="Guiguen Y."/>
        </authorList>
    </citation>
    <scope>NUCLEOTIDE SEQUENCE [LARGE SCALE GENOMIC DNA]</scope>
    <source>
        <strain evidence="11">Pach_M1</strain>
        <tissue evidence="11">Testis</tissue>
    </source>
</reference>
<evidence type="ECO:0000313" key="12">
    <source>
        <dbReference type="Proteomes" id="UP000752171"/>
    </source>
</evidence>
<evidence type="ECO:0000256" key="8">
    <source>
        <dbReference type="ARBA" id="ARBA00023319"/>
    </source>
</evidence>
<feature type="domain" description="Ig-like" evidence="10">
    <location>
        <begin position="79"/>
        <end position="157"/>
    </location>
</feature>
<dbReference type="InterPro" id="IPR013783">
    <property type="entry name" value="Ig-like_fold"/>
</dbReference>
<dbReference type="InterPro" id="IPR007110">
    <property type="entry name" value="Ig-like_dom"/>
</dbReference>
<dbReference type="InterPro" id="IPR013106">
    <property type="entry name" value="Ig_V-set"/>
</dbReference>
<feature type="domain" description="Ig-like" evidence="10">
    <location>
        <begin position="163"/>
        <end position="284"/>
    </location>
</feature>
<comment type="subcellular location">
    <subcellularLocation>
        <location evidence="1">Membrane</location>
        <topology evidence="1">Single-pass membrane protein</topology>
    </subcellularLocation>
</comment>
<accession>A0A8T2LJI8</accession>
<evidence type="ECO:0000256" key="5">
    <source>
        <dbReference type="ARBA" id="ARBA00023136"/>
    </source>
</evidence>
<dbReference type="InterPro" id="IPR047164">
    <property type="entry name" value="OX2G-like"/>
</dbReference>
<keyword evidence="3" id="KW-0732">Signal</keyword>
<dbReference type="Proteomes" id="UP000752171">
    <property type="component" value="Unassembled WGS sequence"/>
</dbReference>
<protein>
    <submittedName>
        <fullName evidence="11">OX-2 membrane glycoprotein-like isoform X1</fullName>
    </submittedName>
</protein>
<comment type="caution">
    <text evidence="11">The sequence shown here is derived from an EMBL/GenBank/DDBJ whole genome shotgun (WGS) entry which is preliminary data.</text>
</comment>
<evidence type="ECO:0000256" key="7">
    <source>
        <dbReference type="ARBA" id="ARBA00023180"/>
    </source>
</evidence>
<keyword evidence="4 9" id="KW-1133">Transmembrane helix</keyword>
<dbReference type="EMBL" id="JAICCE010000011">
    <property type="protein sequence ID" value="KAG9271699.1"/>
    <property type="molecule type" value="Genomic_DNA"/>
</dbReference>
<gene>
    <name evidence="11" type="primary">PVR</name>
    <name evidence="11" type="ORF">AMEX_G14653</name>
</gene>
<evidence type="ECO:0000256" key="1">
    <source>
        <dbReference type="ARBA" id="ARBA00004167"/>
    </source>
</evidence>
<dbReference type="PANTHER" id="PTHR46841">
    <property type="entry name" value="OX-2 MEMBRANE GLYCOPROTEIN"/>
    <property type="match status" value="1"/>
</dbReference>
<dbReference type="GO" id="GO:0016020">
    <property type="term" value="C:membrane"/>
    <property type="evidence" value="ECO:0007669"/>
    <property type="project" value="UniProtKB-SubCell"/>
</dbReference>
<evidence type="ECO:0000256" key="3">
    <source>
        <dbReference type="ARBA" id="ARBA00022729"/>
    </source>
</evidence>
<dbReference type="AlphaFoldDB" id="A0A8T2LJI8"/>